<feature type="chain" id="PRO_5046469973" evidence="4">
    <location>
        <begin position="24"/>
        <end position="295"/>
    </location>
</feature>
<organism evidence="5 6">
    <name type="scientific">Chitinimonas viridis</name>
    <dbReference type="NCBI Taxonomy" id="664880"/>
    <lineage>
        <taxon>Bacteria</taxon>
        <taxon>Pseudomonadati</taxon>
        <taxon>Pseudomonadota</taxon>
        <taxon>Betaproteobacteria</taxon>
        <taxon>Neisseriales</taxon>
        <taxon>Chitinibacteraceae</taxon>
        <taxon>Chitinimonas</taxon>
    </lineage>
</organism>
<dbReference type="Proteomes" id="UP001180081">
    <property type="component" value="Unassembled WGS sequence"/>
</dbReference>
<dbReference type="PANTHER" id="PTHR30035">
    <property type="entry name" value="LIPOPROTEIN VACJ-RELATED"/>
    <property type="match status" value="1"/>
</dbReference>
<accession>A0ABT8B7K5</accession>
<evidence type="ECO:0000256" key="1">
    <source>
        <dbReference type="ARBA" id="ARBA00010634"/>
    </source>
</evidence>
<dbReference type="EMBL" id="JAUFPU010000018">
    <property type="protein sequence ID" value="MDN3578014.1"/>
    <property type="molecule type" value="Genomic_DNA"/>
</dbReference>
<evidence type="ECO:0000313" key="6">
    <source>
        <dbReference type="Proteomes" id="UP001180081"/>
    </source>
</evidence>
<comment type="similarity">
    <text evidence="1">Belongs to the MlaA family.</text>
</comment>
<reference evidence="5" key="2">
    <citation type="submission" date="2023-06" db="EMBL/GenBank/DDBJ databases">
        <authorList>
            <person name="Lucena T."/>
            <person name="Sun Q."/>
        </authorList>
    </citation>
    <scope>NUCLEOTIDE SEQUENCE</scope>
    <source>
        <strain evidence="5">CECT 7703</strain>
    </source>
</reference>
<gene>
    <name evidence="5" type="ORF">QWZ03_14690</name>
</gene>
<keyword evidence="6" id="KW-1185">Reference proteome</keyword>
<feature type="signal peptide" evidence="4">
    <location>
        <begin position="1"/>
        <end position="23"/>
    </location>
</feature>
<comment type="caution">
    <text evidence="5">The sequence shown here is derived from an EMBL/GenBank/DDBJ whole genome shotgun (WGS) entry which is preliminary data.</text>
</comment>
<keyword evidence="2 4" id="KW-0732">Signal</keyword>
<feature type="compositionally biased region" description="Low complexity" evidence="3">
    <location>
        <begin position="270"/>
        <end position="295"/>
    </location>
</feature>
<dbReference type="PRINTS" id="PR01805">
    <property type="entry name" value="VACJLIPOPROT"/>
</dbReference>
<dbReference type="PANTHER" id="PTHR30035:SF3">
    <property type="entry name" value="INTERMEMBRANE PHOSPHOLIPID TRANSPORT SYSTEM LIPOPROTEIN MLAA"/>
    <property type="match status" value="1"/>
</dbReference>
<protein>
    <submittedName>
        <fullName evidence="5">VacJ family lipoprotein</fullName>
    </submittedName>
</protein>
<dbReference type="Pfam" id="PF04333">
    <property type="entry name" value="MlaA"/>
    <property type="match status" value="1"/>
</dbReference>
<proteinExistence type="inferred from homology"/>
<dbReference type="RefSeq" id="WP_290333406.1">
    <property type="nucleotide sequence ID" value="NZ_JAUFPU010000018.1"/>
</dbReference>
<feature type="compositionally biased region" description="Low complexity" evidence="3">
    <location>
        <begin position="240"/>
        <end position="257"/>
    </location>
</feature>
<sequence>MRHPYTLLLSPLLLVACATPANHYDPLEPVNRKVYAFNSALDKAVLKPVAQGYVAITPKPVRAGVSNFFGNLEDIYIGASNLLQGKWREAVSDGGRVVFNSTLGLFGLIDIATPAGLPKHDEDFGQVLGAWGVPSGPYIVMPFLGPKTLRDSGDWVGSYALNPMRALHDDDTSLGLNLLKLVDTRATLLPADALIESASFGDEYGFVRDSYLQRRYNLVWDGAPAQPLPLGEVEAEETEPAPANPAAPAAPQQQPAENVSEPVPAPVPQPAAMAEPLAAEPAAAEPEAAPLLPAP</sequence>
<dbReference type="PROSITE" id="PS51257">
    <property type="entry name" value="PROKAR_LIPOPROTEIN"/>
    <property type="match status" value="1"/>
</dbReference>
<evidence type="ECO:0000256" key="2">
    <source>
        <dbReference type="ARBA" id="ARBA00022729"/>
    </source>
</evidence>
<keyword evidence="5" id="KW-0449">Lipoprotein</keyword>
<feature type="region of interest" description="Disordered" evidence="3">
    <location>
        <begin position="233"/>
        <end position="295"/>
    </location>
</feature>
<name>A0ABT8B7K5_9NEIS</name>
<reference evidence="5" key="1">
    <citation type="journal article" date="2014" name="Int. J. Syst. Evol. Microbiol.">
        <title>Complete genome of a new Firmicutes species belonging to the dominant human colonic microbiota ('Ruminococcus bicirculans') reveals two chromosomes and a selective capacity to utilize plant glucans.</title>
        <authorList>
            <consortium name="NISC Comparative Sequencing Program"/>
            <person name="Wegmann U."/>
            <person name="Louis P."/>
            <person name="Goesmann A."/>
            <person name="Henrissat B."/>
            <person name="Duncan S.H."/>
            <person name="Flint H.J."/>
        </authorList>
    </citation>
    <scope>NUCLEOTIDE SEQUENCE</scope>
    <source>
        <strain evidence="5">CECT 7703</strain>
    </source>
</reference>
<evidence type="ECO:0000313" key="5">
    <source>
        <dbReference type="EMBL" id="MDN3578014.1"/>
    </source>
</evidence>
<dbReference type="InterPro" id="IPR007428">
    <property type="entry name" value="MlaA"/>
</dbReference>
<evidence type="ECO:0000256" key="3">
    <source>
        <dbReference type="SAM" id="MobiDB-lite"/>
    </source>
</evidence>
<evidence type="ECO:0000256" key="4">
    <source>
        <dbReference type="SAM" id="SignalP"/>
    </source>
</evidence>